<comment type="caution">
    <text evidence="2">The sequence shown here is derived from an EMBL/GenBank/DDBJ whole genome shotgun (WGS) entry which is preliminary data.</text>
</comment>
<evidence type="ECO:0000313" key="2">
    <source>
        <dbReference type="EMBL" id="MBP2364323.1"/>
    </source>
</evidence>
<accession>A0ABS4VK76</accession>
<dbReference type="EMBL" id="JAGINU010000001">
    <property type="protein sequence ID" value="MBP2364323.1"/>
    <property type="molecule type" value="Genomic_DNA"/>
</dbReference>
<proteinExistence type="predicted"/>
<keyword evidence="3" id="KW-1185">Reference proteome</keyword>
<evidence type="ECO:0000256" key="1">
    <source>
        <dbReference type="SAM" id="MobiDB-lite"/>
    </source>
</evidence>
<protein>
    <submittedName>
        <fullName evidence="2">Uncharacterized protein</fullName>
    </submittedName>
</protein>
<sequence length="36" mass="4017">MTAHDPALFEERPEMPEPQTNRAALVMAPAVIVRRA</sequence>
<organism evidence="2 3">
    <name type="scientific">Pseudonocardia parietis</name>
    <dbReference type="NCBI Taxonomy" id="570936"/>
    <lineage>
        <taxon>Bacteria</taxon>
        <taxon>Bacillati</taxon>
        <taxon>Actinomycetota</taxon>
        <taxon>Actinomycetes</taxon>
        <taxon>Pseudonocardiales</taxon>
        <taxon>Pseudonocardiaceae</taxon>
        <taxon>Pseudonocardia</taxon>
    </lineage>
</organism>
<name>A0ABS4VK76_9PSEU</name>
<feature type="region of interest" description="Disordered" evidence="1">
    <location>
        <begin position="1"/>
        <end position="20"/>
    </location>
</feature>
<gene>
    <name evidence="2" type="ORF">JOF36_000019</name>
</gene>
<dbReference type="Proteomes" id="UP001519295">
    <property type="component" value="Unassembled WGS sequence"/>
</dbReference>
<reference evidence="2 3" key="1">
    <citation type="submission" date="2021-03" db="EMBL/GenBank/DDBJ databases">
        <title>Sequencing the genomes of 1000 actinobacteria strains.</title>
        <authorList>
            <person name="Klenk H.-P."/>
        </authorList>
    </citation>
    <scope>NUCLEOTIDE SEQUENCE [LARGE SCALE GENOMIC DNA]</scope>
    <source>
        <strain evidence="2 3">DSM 45256</strain>
    </source>
</reference>
<evidence type="ECO:0000313" key="3">
    <source>
        <dbReference type="Proteomes" id="UP001519295"/>
    </source>
</evidence>